<keyword evidence="3" id="KW-1185">Reference proteome</keyword>
<name>A0AAW1SEC1_9CHLO</name>
<feature type="region of interest" description="Disordered" evidence="1">
    <location>
        <begin position="530"/>
        <end position="709"/>
    </location>
</feature>
<feature type="compositionally biased region" description="Basic and acidic residues" evidence="1">
    <location>
        <begin position="542"/>
        <end position="557"/>
    </location>
</feature>
<dbReference type="EMBL" id="JALJOU010000004">
    <property type="protein sequence ID" value="KAK9843996.1"/>
    <property type="molecule type" value="Genomic_DNA"/>
</dbReference>
<evidence type="ECO:0000313" key="2">
    <source>
        <dbReference type="EMBL" id="KAK9843996.1"/>
    </source>
</evidence>
<organism evidence="2 3">
    <name type="scientific">Elliptochloris bilobata</name>
    <dbReference type="NCBI Taxonomy" id="381761"/>
    <lineage>
        <taxon>Eukaryota</taxon>
        <taxon>Viridiplantae</taxon>
        <taxon>Chlorophyta</taxon>
        <taxon>core chlorophytes</taxon>
        <taxon>Trebouxiophyceae</taxon>
        <taxon>Trebouxiophyceae incertae sedis</taxon>
        <taxon>Elliptochloris clade</taxon>
        <taxon>Elliptochloris</taxon>
    </lineage>
</organism>
<evidence type="ECO:0000313" key="3">
    <source>
        <dbReference type="Proteomes" id="UP001445335"/>
    </source>
</evidence>
<dbReference type="CDD" id="cd20404">
    <property type="entry name" value="Tudor_Agenet_AtEML-like"/>
    <property type="match status" value="1"/>
</dbReference>
<reference evidence="2 3" key="1">
    <citation type="journal article" date="2024" name="Nat. Commun.">
        <title>Phylogenomics reveals the evolutionary origins of lichenization in chlorophyte algae.</title>
        <authorList>
            <person name="Puginier C."/>
            <person name="Libourel C."/>
            <person name="Otte J."/>
            <person name="Skaloud P."/>
            <person name="Haon M."/>
            <person name="Grisel S."/>
            <person name="Petersen M."/>
            <person name="Berrin J.G."/>
            <person name="Delaux P.M."/>
            <person name="Dal Grande F."/>
            <person name="Keller J."/>
        </authorList>
    </citation>
    <scope>NUCLEOTIDE SEQUENCE [LARGE SCALE GENOMIC DNA]</scope>
    <source>
        <strain evidence="2 3">SAG 245.80</strain>
    </source>
</reference>
<proteinExistence type="predicted"/>
<accession>A0AAW1SEC1</accession>
<gene>
    <name evidence="2" type="ORF">WJX81_001510</name>
</gene>
<protein>
    <recommendedName>
        <fullName evidence="4">SHSP domain-containing protein</fullName>
    </recommendedName>
</protein>
<feature type="compositionally biased region" description="Low complexity" evidence="1">
    <location>
        <begin position="460"/>
        <end position="471"/>
    </location>
</feature>
<dbReference type="Proteomes" id="UP001445335">
    <property type="component" value="Unassembled WGS sequence"/>
</dbReference>
<evidence type="ECO:0008006" key="4">
    <source>
        <dbReference type="Google" id="ProtNLM"/>
    </source>
</evidence>
<comment type="caution">
    <text evidence="2">The sequence shown here is derived from an EMBL/GenBank/DDBJ whole genome shotgun (WGS) entry which is preliminary data.</text>
</comment>
<feature type="region of interest" description="Disordered" evidence="1">
    <location>
        <begin position="355"/>
        <end position="479"/>
    </location>
</feature>
<sequence length="824" mass="84328">MNTTAAVNATAFRPNSTLEYQPNNTRVCANAGWRAASLGLLQEQPLAGLFPALGNQSAFAASGLAMHDGLLLTTFADEPALGSINARLVLFDNGNRLVAGAGRAGGRGFRDIAHRPDTGTYLLLQDVPGAARAGAPAGQHRQAVVEVALGGDAYSVVRQCALDFNLSGGDSGLSAIRFHADSQGGKHLLGLCSGNYCASGGDGQQRGNGRLVAASLREAPDGSCTWVPERVIRLPSAAYFAEFTSLAFRGNRTLISSRGDSAVWQGAYSWDAGAFVGDGATFHFPRSAACEPIYCSVEAVGWLDDARVVAASGAADASQPYARSSTDISTRTKKLYLSTFAAFEEAVRGGRVPGIVLAEPPSEGGKAAAGSGTEERARRALSPTASGSEEAAAPKHKRTDAAGERSFLPSAGASAARGTQARPICTPRRSRQGRTSPGSKAPKDTPSGGPSGEQARAWQPPEGTPTEEAGPSQPAGEQDGAWYSGVVTAFSPDKACIQPPETHTVMYDDGDVEEHRLDQERWSLLPSDQEAGIELPAGEPPAAKEGEPPKARRREAEATPAAEGEAAGAGGGMGGQTPTLTLPQDLGSPPAGGGSAGTAPRFSALSPLLDLEGLAATPPGAPKGGEFGPHEAADQGGGQGPLAGGHTDPSNLGLWGPALPRGNPERGGALDEEGGQRSEGAQMATPPQQLQGARAGEAAGPAGGSGGLTPGSALWARSVLASGGAVPVFESHPDAPRGFEVHFICPGAEIGDIKIKCWPNGRVRLNVQPGERAAAGTSWRPREACHEVMLPEPVNPHSAAATLSLHGELMLVVDTSEEGALAAL</sequence>
<evidence type="ECO:0000256" key="1">
    <source>
        <dbReference type="SAM" id="MobiDB-lite"/>
    </source>
</evidence>
<dbReference type="AlphaFoldDB" id="A0AAW1SEC1"/>